<gene>
    <name evidence="1" type="ORF">F2P81_024447</name>
</gene>
<accession>A0A6A4RU33</accession>
<sequence>MDAAEGQTRRASDQSGSSHHNCFILLTSDGLLGNVCQDTFSCEKKCRSPNQQKLLINLISDHAAVTTSVQQVI</sequence>
<dbReference type="EMBL" id="VEVO01000022">
    <property type="protein sequence ID" value="KAF0023817.1"/>
    <property type="molecule type" value="Genomic_DNA"/>
</dbReference>
<evidence type="ECO:0000313" key="1">
    <source>
        <dbReference type="EMBL" id="KAF0023817.1"/>
    </source>
</evidence>
<name>A0A6A4RU33_SCOMX</name>
<reference evidence="1 2" key="1">
    <citation type="submission" date="2019-06" db="EMBL/GenBank/DDBJ databases">
        <title>Draft genomes of female and male turbot (Scophthalmus maximus).</title>
        <authorList>
            <person name="Xu H."/>
            <person name="Xu X.-W."/>
            <person name="Shao C."/>
            <person name="Chen S."/>
        </authorList>
    </citation>
    <scope>NUCLEOTIDE SEQUENCE [LARGE SCALE GENOMIC DNA]</scope>
    <source>
        <strain evidence="1">Ysfricsl-2016a</strain>
        <tissue evidence="1">Blood</tissue>
    </source>
</reference>
<dbReference type="AlphaFoldDB" id="A0A6A4RU33"/>
<proteinExistence type="predicted"/>
<comment type="caution">
    <text evidence="1">The sequence shown here is derived from an EMBL/GenBank/DDBJ whole genome shotgun (WGS) entry which is preliminary data.</text>
</comment>
<organism evidence="1 2">
    <name type="scientific">Scophthalmus maximus</name>
    <name type="common">Turbot</name>
    <name type="synonym">Psetta maxima</name>
    <dbReference type="NCBI Taxonomy" id="52904"/>
    <lineage>
        <taxon>Eukaryota</taxon>
        <taxon>Metazoa</taxon>
        <taxon>Chordata</taxon>
        <taxon>Craniata</taxon>
        <taxon>Vertebrata</taxon>
        <taxon>Euteleostomi</taxon>
        <taxon>Actinopterygii</taxon>
        <taxon>Neopterygii</taxon>
        <taxon>Teleostei</taxon>
        <taxon>Neoteleostei</taxon>
        <taxon>Acanthomorphata</taxon>
        <taxon>Carangaria</taxon>
        <taxon>Pleuronectiformes</taxon>
        <taxon>Pleuronectoidei</taxon>
        <taxon>Scophthalmidae</taxon>
        <taxon>Scophthalmus</taxon>
    </lineage>
</organism>
<evidence type="ECO:0000313" key="2">
    <source>
        <dbReference type="Proteomes" id="UP000438429"/>
    </source>
</evidence>
<dbReference type="Proteomes" id="UP000438429">
    <property type="component" value="Unassembled WGS sequence"/>
</dbReference>
<protein>
    <submittedName>
        <fullName evidence="1">Uncharacterized protein</fullName>
    </submittedName>
</protein>